<reference evidence="5" key="2">
    <citation type="journal article" date="2016" name="Genome Announc.">
        <title>Draft Genome Sequences of Two Novel Amoeba-Resistant Intranuclear Bacteria, 'Candidatus Berkiella cookevillensis' and 'Candidatus Berkiella aquae'.</title>
        <authorList>
            <person name="Mehari Y.T."/>
            <person name="Arivett B.A."/>
            <person name="Farone A.L."/>
            <person name="Gunderson J.H."/>
            <person name="Farone M.B."/>
        </authorList>
    </citation>
    <scope>NUCLEOTIDE SEQUENCE</scope>
    <source>
        <strain evidence="5">HT99</strain>
    </source>
</reference>
<feature type="transmembrane region" description="Helical" evidence="3">
    <location>
        <begin position="483"/>
        <end position="501"/>
    </location>
</feature>
<evidence type="ECO:0000313" key="6">
    <source>
        <dbReference type="Proteomes" id="UP000051497"/>
    </source>
</evidence>
<feature type="compositionally biased region" description="Basic and acidic residues" evidence="2">
    <location>
        <begin position="531"/>
        <end position="554"/>
    </location>
</feature>
<keyword evidence="3" id="KW-1133">Transmembrane helix</keyword>
<dbReference type="Proteomes" id="UP000051497">
    <property type="component" value="Unassembled WGS sequence"/>
</dbReference>
<evidence type="ECO:0000313" key="4">
    <source>
        <dbReference type="EMBL" id="KRG21779.1"/>
    </source>
</evidence>
<reference evidence="5" key="3">
    <citation type="submission" date="2021-06" db="EMBL/GenBank/DDBJ databases">
        <title>Genomic Description and Analysis of Intracellular Bacteria, Candidatus Berkiella cookevillensis and Candidatus Berkiella aquae.</title>
        <authorList>
            <person name="Kidane D.T."/>
            <person name="Mehari Y.T."/>
            <person name="Rice F.C."/>
            <person name="Arivett B.A."/>
            <person name="Farone A.L."/>
            <person name="Berk S.G."/>
            <person name="Farone M.B."/>
        </authorList>
    </citation>
    <scope>NUCLEOTIDE SEQUENCE</scope>
    <source>
        <strain evidence="5">HT99</strain>
    </source>
</reference>
<feature type="region of interest" description="Disordered" evidence="2">
    <location>
        <begin position="531"/>
        <end position="615"/>
    </location>
</feature>
<feature type="coiled-coil region" evidence="1">
    <location>
        <begin position="131"/>
        <end position="261"/>
    </location>
</feature>
<sequence length="615" mass="68048">MPDKFDPQVVKDAWANVSAGASVAVKDPSLIMGVAKEVVSFGTTAFKFFAIAENANDLRKLWRDKEEKKKHGLLGRIGLSIVYAGNIAASSIAAAVVLGASVVAAPVAAAIVSGTSLVKSTVDFLKESLYVRKLKKESAQLEDELKKANVSFEANTALYHDLENTKANIKSLEAQKENVAKMLAQIAPKETTAEDPQVLAFLAEEARELQSELTQKSAKHNILAKEQSKDRYLTTTIEGNIKRTQEKADLYQVSKNELVEQLKTAKSSDKPVIEEKMKLIDDKINKYTTLKSHYEKIQNLETMLDEVREQKKNIPTKYNSEPYKGGTVSQETEQTYLNLREAEIKAELEKKKEPATHLAKSRSYQSDAQALNPNQGITELRAALTENLEKQKKDIEGKIEGGKKNLEDKEKFASLFTKDPKQSMIGDAKALYNKSLEAIDKRNEVKLAKMDRNKKAKSIGFAAAGFALAVSICVPALWPVAGILTLTAAAVGVVYGVSSLWDKYQKSKTEKAMKKEKGAEAIKLLTKIDDHMKDKKEKENEMKTELSSHLHSRMEAITSSGQPQQPTSHEHLTLSNPNVLTQHTEARRASEAKPKTSTTEPVIEVTAPRQRSKTL</sequence>
<organism evidence="4">
    <name type="scientific">Candidatus Berkiella aquae</name>
    <dbReference type="NCBI Taxonomy" id="295108"/>
    <lineage>
        <taxon>Bacteria</taxon>
        <taxon>Pseudomonadati</taxon>
        <taxon>Pseudomonadota</taxon>
        <taxon>Gammaproteobacteria</taxon>
        <taxon>Candidatus Berkiellales</taxon>
        <taxon>Candidatus Berkiellaceae</taxon>
        <taxon>Candidatus Berkiella</taxon>
    </lineage>
</organism>
<keyword evidence="1" id="KW-0175">Coiled coil</keyword>
<feature type="coiled-coil region" evidence="1">
    <location>
        <begin position="374"/>
        <end position="405"/>
    </location>
</feature>
<dbReference type="EMBL" id="LKAJ02000001">
    <property type="protein sequence ID" value="MCS5710529.1"/>
    <property type="molecule type" value="Genomic_DNA"/>
</dbReference>
<reference evidence="4" key="1">
    <citation type="submission" date="2015-09" db="EMBL/GenBank/DDBJ databases">
        <title>Draft Genome Sequences of Two Novel Amoeba-resistant Intranuclear Bacteria, Candidatus Berkiella cookevillensis and Candidatus Berkiella aquae.</title>
        <authorList>
            <person name="Mehari Y.T."/>
            <person name="Arivett B.A."/>
            <person name="Farone A.L."/>
            <person name="Gunderson J.H."/>
            <person name="Farone M.B."/>
        </authorList>
    </citation>
    <scope>NUCLEOTIDE SEQUENCE [LARGE SCALE GENOMIC DNA]</scope>
    <source>
        <strain evidence="4">HT99</strain>
    </source>
</reference>
<accession>A0A0Q9YZZ0</accession>
<evidence type="ECO:0000256" key="2">
    <source>
        <dbReference type="SAM" id="MobiDB-lite"/>
    </source>
</evidence>
<gene>
    <name evidence="5" type="ORF">HT99x_003740</name>
    <name evidence="4" type="ORF">HT99x_00971</name>
</gene>
<evidence type="ECO:0000256" key="3">
    <source>
        <dbReference type="SAM" id="Phobius"/>
    </source>
</evidence>
<evidence type="ECO:0000256" key="1">
    <source>
        <dbReference type="SAM" id="Coils"/>
    </source>
</evidence>
<name>A0A0Q9YZZ0_9GAMM</name>
<feature type="transmembrane region" description="Helical" evidence="3">
    <location>
        <begin position="459"/>
        <end position="477"/>
    </location>
</feature>
<keyword evidence="3" id="KW-0472">Membrane</keyword>
<dbReference type="STRING" id="295108.HT99x_00971"/>
<keyword evidence="6" id="KW-1185">Reference proteome</keyword>
<feature type="transmembrane region" description="Helical" evidence="3">
    <location>
        <begin position="73"/>
        <end position="97"/>
    </location>
</feature>
<dbReference type="AlphaFoldDB" id="A0A0Q9YZZ0"/>
<feature type="transmembrane region" description="Helical" evidence="3">
    <location>
        <begin position="103"/>
        <end position="125"/>
    </location>
</feature>
<proteinExistence type="predicted"/>
<dbReference type="RefSeq" id="WP_075065608.1">
    <property type="nucleotide sequence ID" value="NZ_LKAJ02000001.1"/>
</dbReference>
<keyword evidence="3" id="KW-0812">Transmembrane</keyword>
<feature type="compositionally biased region" description="Basic and acidic residues" evidence="2">
    <location>
        <begin position="584"/>
        <end position="594"/>
    </location>
</feature>
<dbReference type="EMBL" id="LKAJ01000003">
    <property type="protein sequence ID" value="KRG21779.1"/>
    <property type="molecule type" value="Genomic_DNA"/>
</dbReference>
<feature type="compositionally biased region" description="Polar residues" evidence="2">
    <location>
        <begin position="557"/>
        <end position="583"/>
    </location>
</feature>
<comment type="caution">
    <text evidence="4">The sequence shown here is derived from an EMBL/GenBank/DDBJ whole genome shotgun (WGS) entry which is preliminary data.</text>
</comment>
<evidence type="ECO:0000313" key="5">
    <source>
        <dbReference type="EMBL" id="MCS5710529.1"/>
    </source>
</evidence>
<protein>
    <submittedName>
        <fullName evidence="4">Uncharacterized protein</fullName>
    </submittedName>
</protein>